<dbReference type="InterPro" id="IPR040324">
    <property type="entry name" value="WDR44/Dgr2"/>
</dbReference>
<protein>
    <submittedName>
        <fullName evidence="5">Uncharacterized protein</fullName>
    </submittedName>
</protein>
<accession>A0A8T3BFZ5</accession>
<evidence type="ECO:0000313" key="5">
    <source>
        <dbReference type="EMBL" id="KAI0509968.1"/>
    </source>
</evidence>
<dbReference type="PROSITE" id="PS50294">
    <property type="entry name" value="WD_REPEATS_REGION"/>
    <property type="match status" value="1"/>
</dbReference>
<evidence type="ECO:0000256" key="3">
    <source>
        <dbReference type="PROSITE-ProRule" id="PRU00221"/>
    </source>
</evidence>
<comment type="caution">
    <text evidence="5">The sequence shown here is derived from an EMBL/GenBank/DDBJ whole genome shotgun (WGS) entry which is preliminary data.</text>
</comment>
<proteinExistence type="predicted"/>
<evidence type="ECO:0000256" key="2">
    <source>
        <dbReference type="ARBA" id="ARBA00022737"/>
    </source>
</evidence>
<dbReference type="Pfam" id="PF00400">
    <property type="entry name" value="WD40"/>
    <property type="match status" value="3"/>
</dbReference>
<dbReference type="SUPFAM" id="SSF50978">
    <property type="entry name" value="WD40 repeat-like"/>
    <property type="match status" value="1"/>
</dbReference>
<name>A0A8T3BFZ5_DENNO</name>
<dbReference type="AlphaFoldDB" id="A0A8T3BFZ5"/>
<feature type="region of interest" description="Disordered" evidence="4">
    <location>
        <begin position="256"/>
        <end position="287"/>
    </location>
</feature>
<dbReference type="EMBL" id="JAGYWB010000009">
    <property type="protein sequence ID" value="KAI0509968.1"/>
    <property type="molecule type" value="Genomic_DNA"/>
</dbReference>
<feature type="repeat" description="WD" evidence="3">
    <location>
        <begin position="433"/>
        <end position="472"/>
    </location>
</feature>
<evidence type="ECO:0000256" key="1">
    <source>
        <dbReference type="ARBA" id="ARBA00022574"/>
    </source>
</evidence>
<dbReference type="Proteomes" id="UP000829196">
    <property type="component" value="Unassembled WGS sequence"/>
</dbReference>
<sequence>MKMRSSVVDEVEFYESLDRILSSSCSSTSASDDEADHRHRHRFPPPSPAAVAAAYEVWIAEPGPVEERRRRLLQMMGLTGDKALSRGKPPIAIVNSGEIPLSVSYKEVYRRMDHFSSSILFARSRSDGDVDSSAGNRQLLVPPRSPVVIDGGDDPRCTITNLDTGREFVVKEFRDDGMWKKLREIGTGRQLTMEEFEMCMGRSPIVQELMRRQSVHYCGASAGGQISGDGMEMRLKKRRSWLKSITNMAGIAVQQFDKRSSDERDSSSERGRRSSSATDDCQDGSDHLFHGAERIRARRYGKSYKELSGLYMTQDIQAHTGSIWRIRFSLDGRYLASAGEDCVIHVWQALERKRKGCLEMEGATGENGNGNGDITAFSNGTPEVAFALACMEANHLEKQRRPKISSGRKSLSLDNIIVPELFFALEEKPLRSFKGHLDDVLDLCWSKSQFNPVDDRYFISGSLDKKIRIWSIPDRRVVDWNDLQEMVTAACYTPDGKGALVGSHKGSCYLYDTTDNKLHQKTQIDLQNKKKKSSHKKITGFQFAPGSNSEVFVTSADSRIRVVNGVQLVHKLKGFRNTNSQISASLTANGNYAVCASEDSHVYVWSHCFDPQPRPKCNGSKNITQSYEHFQCRDVTAAIPWPNTCNLTPGSTPPGRNQNSYGAIDSPGQAIPNSSAANLFGDRASATWPEEELVVSSTSSSPRSGTDLKNGGIHLLRNSAWGMVIVTAGRGGQIRTFQNFGFPVKS</sequence>
<dbReference type="InterPro" id="IPR015943">
    <property type="entry name" value="WD40/YVTN_repeat-like_dom_sf"/>
</dbReference>
<dbReference type="InterPro" id="IPR036322">
    <property type="entry name" value="WD40_repeat_dom_sf"/>
</dbReference>
<dbReference type="SMR" id="A0A8T3BFZ5"/>
<dbReference type="InterPro" id="IPR001680">
    <property type="entry name" value="WD40_rpt"/>
</dbReference>
<dbReference type="PANTHER" id="PTHR14221:SF67">
    <property type="entry name" value="WD REPEAT-CONTAINING PROTEIN 44-LIKE"/>
    <property type="match status" value="1"/>
</dbReference>
<gene>
    <name evidence="5" type="ORF">KFK09_010568</name>
</gene>
<feature type="region of interest" description="Disordered" evidence="4">
    <location>
        <begin position="24"/>
        <end position="44"/>
    </location>
</feature>
<keyword evidence="1 3" id="KW-0853">WD repeat</keyword>
<evidence type="ECO:0000256" key="4">
    <source>
        <dbReference type="SAM" id="MobiDB-lite"/>
    </source>
</evidence>
<keyword evidence="2" id="KW-0677">Repeat</keyword>
<feature type="compositionally biased region" description="Basic and acidic residues" evidence="4">
    <location>
        <begin position="256"/>
        <end position="272"/>
    </location>
</feature>
<evidence type="ECO:0000313" key="6">
    <source>
        <dbReference type="Proteomes" id="UP000829196"/>
    </source>
</evidence>
<feature type="repeat" description="WD" evidence="3">
    <location>
        <begin position="316"/>
        <end position="348"/>
    </location>
</feature>
<reference evidence="5" key="1">
    <citation type="journal article" date="2022" name="Front. Genet.">
        <title>Chromosome-Scale Assembly of the Dendrobium nobile Genome Provides Insights Into the Molecular Mechanism of the Biosynthesis of the Medicinal Active Ingredient of Dendrobium.</title>
        <authorList>
            <person name="Xu Q."/>
            <person name="Niu S.-C."/>
            <person name="Li K.-L."/>
            <person name="Zheng P.-J."/>
            <person name="Zhang X.-J."/>
            <person name="Jia Y."/>
            <person name="Liu Y."/>
            <person name="Niu Y.-X."/>
            <person name="Yu L.-H."/>
            <person name="Chen D.-F."/>
            <person name="Zhang G.-Q."/>
        </authorList>
    </citation>
    <scope>NUCLEOTIDE SEQUENCE</scope>
    <source>
        <tissue evidence="5">Leaf</tissue>
    </source>
</reference>
<dbReference type="PROSITE" id="PS50082">
    <property type="entry name" value="WD_REPEATS_2"/>
    <property type="match status" value="2"/>
</dbReference>
<dbReference type="SMART" id="SM00320">
    <property type="entry name" value="WD40"/>
    <property type="match status" value="5"/>
</dbReference>
<dbReference type="OrthoDB" id="408728at2759"/>
<dbReference type="Gene3D" id="2.130.10.10">
    <property type="entry name" value="YVTN repeat-like/Quinoprotein amine dehydrogenase"/>
    <property type="match status" value="2"/>
</dbReference>
<organism evidence="5 6">
    <name type="scientific">Dendrobium nobile</name>
    <name type="common">Orchid</name>
    <dbReference type="NCBI Taxonomy" id="94219"/>
    <lineage>
        <taxon>Eukaryota</taxon>
        <taxon>Viridiplantae</taxon>
        <taxon>Streptophyta</taxon>
        <taxon>Embryophyta</taxon>
        <taxon>Tracheophyta</taxon>
        <taxon>Spermatophyta</taxon>
        <taxon>Magnoliopsida</taxon>
        <taxon>Liliopsida</taxon>
        <taxon>Asparagales</taxon>
        <taxon>Orchidaceae</taxon>
        <taxon>Epidendroideae</taxon>
        <taxon>Malaxideae</taxon>
        <taxon>Dendrobiinae</taxon>
        <taxon>Dendrobium</taxon>
    </lineage>
</organism>
<dbReference type="PANTHER" id="PTHR14221">
    <property type="entry name" value="WD REPEAT DOMAIN 44"/>
    <property type="match status" value="1"/>
</dbReference>
<keyword evidence="6" id="KW-1185">Reference proteome</keyword>